<dbReference type="InParanoid" id="Q55BT4"/>
<dbReference type="RefSeq" id="XP_646747.1">
    <property type="nucleotide sequence ID" value="XM_641655.1"/>
</dbReference>
<gene>
    <name evidence="1" type="ORF">DDB_G0270372</name>
</gene>
<protein>
    <submittedName>
        <fullName evidence="1">Uncharacterized protein</fullName>
    </submittedName>
</protein>
<reference evidence="1 2" key="1">
    <citation type="journal article" date="2005" name="Nature">
        <title>The genome of the social amoeba Dictyostelium discoideum.</title>
        <authorList>
            <consortium name="The Dictyostelium discoideum Sequencing Consortium"/>
            <person name="Eichinger L."/>
            <person name="Pachebat J.A."/>
            <person name="Glockner G."/>
            <person name="Rajandream M.A."/>
            <person name="Sucgang R."/>
            <person name="Berriman M."/>
            <person name="Song J."/>
            <person name="Olsen R."/>
            <person name="Szafranski K."/>
            <person name="Xu Q."/>
            <person name="Tunggal B."/>
            <person name="Kummerfeld S."/>
            <person name="Madera M."/>
            <person name="Konfortov B.A."/>
            <person name="Rivero F."/>
            <person name="Bankier A.T."/>
            <person name="Lehmann R."/>
            <person name="Hamlin N."/>
            <person name="Davies R."/>
            <person name="Gaudet P."/>
            <person name="Fey P."/>
            <person name="Pilcher K."/>
            <person name="Chen G."/>
            <person name="Saunders D."/>
            <person name="Sodergren E."/>
            <person name="Davis P."/>
            <person name="Kerhornou A."/>
            <person name="Nie X."/>
            <person name="Hall N."/>
            <person name="Anjard C."/>
            <person name="Hemphill L."/>
            <person name="Bason N."/>
            <person name="Farbrother P."/>
            <person name="Desany B."/>
            <person name="Just E."/>
            <person name="Morio T."/>
            <person name="Rost R."/>
            <person name="Churcher C."/>
            <person name="Cooper J."/>
            <person name="Haydock S."/>
            <person name="van Driessche N."/>
            <person name="Cronin A."/>
            <person name="Goodhead I."/>
            <person name="Muzny D."/>
            <person name="Mourier T."/>
            <person name="Pain A."/>
            <person name="Lu M."/>
            <person name="Harper D."/>
            <person name="Lindsay R."/>
            <person name="Hauser H."/>
            <person name="James K."/>
            <person name="Quiles M."/>
            <person name="Madan Babu M."/>
            <person name="Saito T."/>
            <person name="Buchrieser C."/>
            <person name="Wardroper A."/>
            <person name="Felder M."/>
            <person name="Thangavelu M."/>
            <person name="Johnson D."/>
            <person name="Knights A."/>
            <person name="Loulseged H."/>
            <person name="Mungall K."/>
            <person name="Oliver K."/>
            <person name="Price C."/>
            <person name="Quail M.A."/>
            <person name="Urushihara H."/>
            <person name="Hernandez J."/>
            <person name="Rabbinowitsch E."/>
            <person name="Steffen D."/>
            <person name="Sanders M."/>
            <person name="Ma J."/>
            <person name="Kohara Y."/>
            <person name="Sharp S."/>
            <person name="Simmonds M."/>
            <person name="Spiegler S."/>
            <person name="Tivey A."/>
            <person name="Sugano S."/>
            <person name="White B."/>
            <person name="Walker D."/>
            <person name="Woodward J."/>
            <person name="Winckler T."/>
            <person name="Tanaka Y."/>
            <person name="Shaulsky G."/>
            <person name="Schleicher M."/>
            <person name="Weinstock G."/>
            <person name="Rosenthal A."/>
            <person name="Cox E.C."/>
            <person name="Chisholm R.L."/>
            <person name="Gibbs R."/>
            <person name="Loomis W.F."/>
            <person name="Platzer M."/>
            <person name="Kay R.R."/>
            <person name="Williams J."/>
            <person name="Dear P.H."/>
            <person name="Noegel A.A."/>
            <person name="Barrell B."/>
            <person name="Kuspa A."/>
        </authorList>
    </citation>
    <scope>NUCLEOTIDE SEQUENCE [LARGE SCALE GENOMIC DNA]</scope>
    <source>
        <strain evidence="1 2">AX4</strain>
    </source>
</reference>
<dbReference type="Proteomes" id="UP000002195">
    <property type="component" value="Unassembled WGS sequence"/>
</dbReference>
<accession>Q55BT4</accession>
<dbReference type="KEGG" id="ddi:DDB_G0270372"/>
<organism evidence="1 2">
    <name type="scientific">Dictyostelium discoideum</name>
    <name type="common">Social amoeba</name>
    <dbReference type="NCBI Taxonomy" id="44689"/>
    <lineage>
        <taxon>Eukaryota</taxon>
        <taxon>Amoebozoa</taxon>
        <taxon>Evosea</taxon>
        <taxon>Eumycetozoa</taxon>
        <taxon>Dictyostelia</taxon>
        <taxon>Dictyosteliales</taxon>
        <taxon>Dictyosteliaceae</taxon>
        <taxon>Dictyostelium</taxon>
    </lineage>
</organism>
<sequence>MKFLQIYHNLSVDKRYFLVSNLIESFKESNCKIQYFTSSPFSLDPSFRESSLNVDRLFTNLKNKQFLSSKISLGADWNLTSHNEFLLDFKSSNSITSCFFKRSDIFEHLIEFLDSSRLKSIYSLDHSFDEKIKK</sequence>
<name>Q55BT4_DICDI</name>
<dbReference type="AlphaFoldDB" id="Q55BT4"/>
<dbReference type="EMBL" id="AAFI02000005">
    <property type="protein sequence ID" value="EAL72536.1"/>
    <property type="molecule type" value="Genomic_DNA"/>
</dbReference>
<keyword evidence="2" id="KW-1185">Reference proteome</keyword>
<evidence type="ECO:0000313" key="2">
    <source>
        <dbReference type="Proteomes" id="UP000002195"/>
    </source>
</evidence>
<dbReference type="HOGENOM" id="CLU_1900143_0_0_1"/>
<dbReference type="GeneID" id="8617720"/>
<evidence type="ECO:0000313" key="1">
    <source>
        <dbReference type="EMBL" id="EAL72536.1"/>
    </source>
</evidence>
<dbReference type="VEuPathDB" id="AmoebaDB:DDB_G0270372"/>
<comment type="caution">
    <text evidence="1">The sequence shown here is derived from an EMBL/GenBank/DDBJ whole genome shotgun (WGS) entry which is preliminary data.</text>
</comment>
<dbReference type="PaxDb" id="44689-DDB0191007"/>
<proteinExistence type="predicted"/>